<keyword evidence="3" id="KW-0862">Zinc</keyword>
<feature type="compositionally biased region" description="Basic and acidic residues" evidence="8">
    <location>
        <begin position="221"/>
        <end position="233"/>
    </location>
</feature>
<dbReference type="CDD" id="cd00067">
    <property type="entry name" value="GAL4"/>
    <property type="match status" value="1"/>
</dbReference>
<reference evidence="10 11" key="1">
    <citation type="submission" date="2015-01" db="EMBL/GenBank/DDBJ databases">
        <title>The Genome Sequence of Rhinocladiella mackenzie CBS 650.93.</title>
        <authorList>
            <consortium name="The Broad Institute Genomics Platform"/>
            <person name="Cuomo C."/>
            <person name="de Hoog S."/>
            <person name="Gorbushina A."/>
            <person name="Stielow B."/>
            <person name="Teixiera M."/>
            <person name="Abouelleil A."/>
            <person name="Chapman S.B."/>
            <person name="Priest M."/>
            <person name="Young S.K."/>
            <person name="Wortman J."/>
            <person name="Nusbaum C."/>
            <person name="Birren B."/>
        </authorList>
    </citation>
    <scope>NUCLEOTIDE SEQUENCE [LARGE SCALE GENOMIC DNA]</scope>
    <source>
        <strain evidence="10 11">CBS 650.93</strain>
    </source>
</reference>
<dbReference type="SMART" id="SM00906">
    <property type="entry name" value="Fungal_trans"/>
    <property type="match status" value="1"/>
</dbReference>
<dbReference type="Proteomes" id="UP000053617">
    <property type="component" value="Unassembled WGS sequence"/>
</dbReference>
<feature type="region of interest" description="Disordered" evidence="8">
    <location>
        <begin position="220"/>
        <end position="245"/>
    </location>
</feature>
<dbReference type="GO" id="GO:0008270">
    <property type="term" value="F:zinc ion binding"/>
    <property type="evidence" value="ECO:0007669"/>
    <property type="project" value="InterPro"/>
</dbReference>
<evidence type="ECO:0000256" key="2">
    <source>
        <dbReference type="ARBA" id="ARBA00022723"/>
    </source>
</evidence>
<accession>A0A0D2JA05</accession>
<dbReference type="Gene3D" id="4.10.240.10">
    <property type="entry name" value="Zn(2)-C6 fungal-type DNA-binding domain"/>
    <property type="match status" value="1"/>
</dbReference>
<dbReference type="GO" id="GO:0000981">
    <property type="term" value="F:DNA-binding transcription factor activity, RNA polymerase II-specific"/>
    <property type="evidence" value="ECO:0007669"/>
    <property type="project" value="InterPro"/>
</dbReference>
<sequence>MERRHVTTACNACRENKTKCDGRKPSCEYCLKRRRTCQYSTKDDKRKVRLRAAVQILFDRVEVLTRLAMQHDLHIPNLSPGDQELLEDVQKTLDISQSASISLKSVATPVKQINEDLTKSGPNLDWHLTPPQESTILQTVEMSTSNTSRIPLQNNDTDLMELVPGQPLHAAFPGDDFIWAQFQSPSFSLDHPFDWPWEVQYDFSALTSDPCEMLFTSTEDSQLRQADHTEAAKSGRSRVVSNDNSEDEADTHFVIQLATRLGSLRVTSDGALRYYGSQSNHHLLGNSRMVEEPVEVRNIHRDGQRMLEKAGLGADVPNGLQENLIELFFKWHNPCHLTVDRNMFEFAQKGGKHGEREYAYNSQALVNAMCALGAAFEARYHHSFITFPKPLAEFFADRAKILLELELDSPCISTIQTLLLLSSHEAARGCDARMWLYSGMAMRLCFDIGLHVDSTPYVERGLMTPMEAEARLTTFWSSFVVNNLWYFDLGRPFRIDSEEISVGQPASLLDEKNSSWRPDSTLLHHYDETASSQRCHDRRLLILHQWVVLCEDVVPLIRKLYGCARISKTALQKLSFETTSRLFQWRKNSPEIEIDETERTISIEILMVYMAYHHFVILLHRPWTSKKSQPPEKIGPGFRHARSVCSESAMEVAKLLRLYEKFYGFRRMNVYAVNVIFSASLILIFHMINEPNSHSSSYEDDQITVDLNTCFRAMDELSQGFESAKRVRQSLFALQRQWTELLQDVTSNSKRRAGSPPWAVPPLSKRSAI</sequence>
<dbReference type="EMBL" id="KN847477">
    <property type="protein sequence ID" value="KIX05950.1"/>
    <property type="molecule type" value="Genomic_DNA"/>
</dbReference>
<evidence type="ECO:0000313" key="11">
    <source>
        <dbReference type="Proteomes" id="UP000053617"/>
    </source>
</evidence>
<feature type="domain" description="Zn(2)-C6 fungal-type" evidence="9">
    <location>
        <begin position="9"/>
        <end position="39"/>
    </location>
</feature>
<keyword evidence="7" id="KW-0539">Nucleus</keyword>
<dbReference type="GO" id="GO:0006351">
    <property type="term" value="P:DNA-templated transcription"/>
    <property type="evidence" value="ECO:0007669"/>
    <property type="project" value="InterPro"/>
</dbReference>
<feature type="region of interest" description="Disordered" evidence="8">
    <location>
        <begin position="748"/>
        <end position="769"/>
    </location>
</feature>
<gene>
    <name evidence="10" type="ORF">Z518_03924</name>
</gene>
<dbReference type="AlphaFoldDB" id="A0A0D2JA05"/>
<dbReference type="CDD" id="cd12148">
    <property type="entry name" value="fungal_TF_MHR"/>
    <property type="match status" value="1"/>
</dbReference>
<evidence type="ECO:0000256" key="6">
    <source>
        <dbReference type="ARBA" id="ARBA00023163"/>
    </source>
</evidence>
<evidence type="ECO:0000256" key="7">
    <source>
        <dbReference type="ARBA" id="ARBA00023242"/>
    </source>
</evidence>
<dbReference type="GeneID" id="25291995"/>
<dbReference type="InterPro" id="IPR051615">
    <property type="entry name" value="Transcr_Regulatory_Elem"/>
</dbReference>
<dbReference type="VEuPathDB" id="FungiDB:Z518_03924"/>
<dbReference type="SMART" id="SM00066">
    <property type="entry name" value="GAL4"/>
    <property type="match status" value="1"/>
</dbReference>
<evidence type="ECO:0000313" key="10">
    <source>
        <dbReference type="EMBL" id="KIX05950.1"/>
    </source>
</evidence>
<evidence type="ECO:0000256" key="8">
    <source>
        <dbReference type="SAM" id="MobiDB-lite"/>
    </source>
</evidence>
<dbReference type="SUPFAM" id="SSF57701">
    <property type="entry name" value="Zn2/Cys6 DNA-binding domain"/>
    <property type="match status" value="1"/>
</dbReference>
<organism evidence="10 11">
    <name type="scientific">Rhinocladiella mackenziei CBS 650.93</name>
    <dbReference type="NCBI Taxonomy" id="1442369"/>
    <lineage>
        <taxon>Eukaryota</taxon>
        <taxon>Fungi</taxon>
        <taxon>Dikarya</taxon>
        <taxon>Ascomycota</taxon>
        <taxon>Pezizomycotina</taxon>
        <taxon>Eurotiomycetes</taxon>
        <taxon>Chaetothyriomycetidae</taxon>
        <taxon>Chaetothyriales</taxon>
        <taxon>Herpotrichiellaceae</taxon>
        <taxon>Rhinocladiella</taxon>
    </lineage>
</organism>
<dbReference type="GO" id="GO:0005634">
    <property type="term" value="C:nucleus"/>
    <property type="evidence" value="ECO:0007669"/>
    <property type="project" value="UniProtKB-SubCell"/>
</dbReference>
<protein>
    <recommendedName>
        <fullName evidence="9">Zn(2)-C6 fungal-type domain-containing protein</fullName>
    </recommendedName>
</protein>
<evidence type="ECO:0000259" key="9">
    <source>
        <dbReference type="PROSITE" id="PS50048"/>
    </source>
</evidence>
<dbReference type="HOGENOM" id="CLU_007003_5_0_1"/>
<dbReference type="RefSeq" id="XP_013273086.1">
    <property type="nucleotide sequence ID" value="XM_013417632.1"/>
</dbReference>
<keyword evidence="4" id="KW-0805">Transcription regulation</keyword>
<dbReference type="Pfam" id="PF04082">
    <property type="entry name" value="Fungal_trans"/>
    <property type="match status" value="1"/>
</dbReference>
<keyword evidence="11" id="KW-1185">Reference proteome</keyword>
<dbReference type="GO" id="GO:0003677">
    <property type="term" value="F:DNA binding"/>
    <property type="evidence" value="ECO:0007669"/>
    <property type="project" value="UniProtKB-KW"/>
</dbReference>
<dbReference type="STRING" id="1442369.A0A0D2JA05"/>
<comment type="subcellular location">
    <subcellularLocation>
        <location evidence="1">Nucleus</location>
    </subcellularLocation>
</comment>
<keyword evidence="2" id="KW-0479">Metal-binding</keyword>
<dbReference type="PROSITE" id="PS50048">
    <property type="entry name" value="ZN2_CY6_FUNGAL_2"/>
    <property type="match status" value="1"/>
</dbReference>
<proteinExistence type="predicted"/>
<keyword evidence="6" id="KW-0804">Transcription</keyword>
<dbReference type="OrthoDB" id="2154091at2759"/>
<dbReference type="InterPro" id="IPR007219">
    <property type="entry name" value="XnlR_reg_dom"/>
</dbReference>
<dbReference type="PANTHER" id="PTHR31313:SF77">
    <property type="entry name" value="ZN(II)2CYS6 TRANSCRIPTION FACTOR (EUROFUNG)"/>
    <property type="match status" value="1"/>
</dbReference>
<dbReference type="InterPro" id="IPR036864">
    <property type="entry name" value="Zn2-C6_fun-type_DNA-bd_sf"/>
</dbReference>
<dbReference type="PROSITE" id="PS00463">
    <property type="entry name" value="ZN2_CY6_FUNGAL_1"/>
    <property type="match status" value="1"/>
</dbReference>
<evidence type="ECO:0000256" key="3">
    <source>
        <dbReference type="ARBA" id="ARBA00022833"/>
    </source>
</evidence>
<keyword evidence="5" id="KW-0238">DNA-binding</keyword>
<evidence type="ECO:0000256" key="1">
    <source>
        <dbReference type="ARBA" id="ARBA00004123"/>
    </source>
</evidence>
<dbReference type="PANTHER" id="PTHR31313">
    <property type="entry name" value="TY1 ENHANCER ACTIVATOR"/>
    <property type="match status" value="1"/>
</dbReference>
<name>A0A0D2JA05_9EURO</name>
<evidence type="ECO:0000256" key="5">
    <source>
        <dbReference type="ARBA" id="ARBA00023125"/>
    </source>
</evidence>
<dbReference type="Pfam" id="PF00172">
    <property type="entry name" value="Zn_clus"/>
    <property type="match status" value="1"/>
</dbReference>
<evidence type="ECO:0000256" key="4">
    <source>
        <dbReference type="ARBA" id="ARBA00023015"/>
    </source>
</evidence>
<dbReference type="InterPro" id="IPR001138">
    <property type="entry name" value="Zn2Cys6_DnaBD"/>
</dbReference>